<protein>
    <submittedName>
        <fullName evidence="2">GNAT family N-acetyltransferase</fullName>
        <ecNumber evidence="2">2.3.-.-</ecNumber>
    </submittedName>
</protein>
<comment type="caution">
    <text evidence="2">The sequence shown here is derived from an EMBL/GenBank/DDBJ whole genome shotgun (WGS) entry which is preliminary data.</text>
</comment>
<sequence length="174" mass="20053">MNTYLKLSDISLRPLYHSDFPNVLKWTKDKAFCHANGWALDRSEVELRQWWSNQVDNRDKTFSRKGIEVKGKLIGYIDIALLDKDIAELGIAIGERMLWGKGIGPKVVRHAMDIAHKDLGIITFNAETHEKNTRARNMLKKLDFKEIDSDESEEQFGPSNGTIMYQLKLEETTE</sequence>
<keyword evidence="3" id="KW-1185">Reference proteome</keyword>
<dbReference type="RefSeq" id="WP_380652529.1">
    <property type="nucleotide sequence ID" value="NZ_JBHRVQ010000001.1"/>
</dbReference>
<evidence type="ECO:0000313" key="2">
    <source>
        <dbReference type="EMBL" id="MFC3387893.1"/>
    </source>
</evidence>
<gene>
    <name evidence="2" type="ORF">ACFOEO_04675</name>
</gene>
<dbReference type="PROSITE" id="PS51186">
    <property type="entry name" value="GNAT"/>
    <property type="match status" value="1"/>
</dbReference>
<reference evidence="3" key="1">
    <citation type="journal article" date="2019" name="Int. J. Syst. Evol. Microbiol.">
        <title>The Global Catalogue of Microorganisms (GCM) 10K type strain sequencing project: providing services to taxonomists for standard genome sequencing and annotation.</title>
        <authorList>
            <consortium name="The Broad Institute Genomics Platform"/>
            <consortium name="The Broad Institute Genome Sequencing Center for Infectious Disease"/>
            <person name="Wu L."/>
            <person name="Ma J."/>
        </authorList>
    </citation>
    <scope>NUCLEOTIDE SEQUENCE [LARGE SCALE GENOMIC DNA]</scope>
    <source>
        <strain evidence="3">CCM 7756</strain>
    </source>
</reference>
<proteinExistence type="predicted"/>
<evidence type="ECO:0000313" key="3">
    <source>
        <dbReference type="Proteomes" id="UP001595637"/>
    </source>
</evidence>
<dbReference type="EMBL" id="JBHRVQ010000001">
    <property type="protein sequence ID" value="MFC3387893.1"/>
    <property type="molecule type" value="Genomic_DNA"/>
</dbReference>
<feature type="domain" description="N-acetyltransferase" evidence="1">
    <location>
        <begin position="10"/>
        <end position="170"/>
    </location>
</feature>
<dbReference type="InterPro" id="IPR016181">
    <property type="entry name" value="Acyl_CoA_acyltransferase"/>
</dbReference>
<accession>A0ABV7N4X6</accession>
<dbReference type="Proteomes" id="UP001595637">
    <property type="component" value="Unassembled WGS sequence"/>
</dbReference>
<dbReference type="PANTHER" id="PTHR43415">
    <property type="entry name" value="SPERMIDINE N(1)-ACETYLTRANSFERASE"/>
    <property type="match status" value="1"/>
</dbReference>
<organism evidence="2 3">
    <name type="scientific">Salinicoccus sesuvii</name>
    <dbReference type="NCBI Taxonomy" id="868281"/>
    <lineage>
        <taxon>Bacteria</taxon>
        <taxon>Bacillati</taxon>
        <taxon>Bacillota</taxon>
        <taxon>Bacilli</taxon>
        <taxon>Bacillales</taxon>
        <taxon>Staphylococcaceae</taxon>
        <taxon>Salinicoccus</taxon>
    </lineage>
</organism>
<keyword evidence="2" id="KW-0808">Transferase</keyword>
<dbReference type="InterPro" id="IPR000182">
    <property type="entry name" value="GNAT_dom"/>
</dbReference>
<dbReference type="GO" id="GO:0016746">
    <property type="term" value="F:acyltransferase activity"/>
    <property type="evidence" value="ECO:0007669"/>
    <property type="project" value="UniProtKB-KW"/>
</dbReference>
<dbReference type="EC" id="2.3.-.-" evidence="2"/>
<name>A0ABV7N4X6_9STAP</name>
<keyword evidence="2" id="KW-0012">Acyltransferase</keyword>
<dbReference type="PANTHER" id="PTHR43415:SF3">
    <property type="entry name" value="GNAT-FAMILY ACETYLTRANSFERASE"/>
    <property type="match status" value="1"/>
</dbReference>
<dbReference type="CDD" id="cd04301">
    <property type="entry name" value="NAT_SF"/>
    <property type="match status" value="1"/>
</dbReference>
<dbReference type="SUPFAM" id="SSF55729">
    <property type="entry name" value="Acyl-CoA N-acyltransferases (Nat)"/>
    <property type="match status" value="1"/>
</dbReference>
<dbReference type="Pfam" id="PF13302">
    <property type="entry name" value="Acetyltransf_3"/>
    <property type="match status" value="1"/>
</dbReference>
<evidence type="ECO:0000259" key="1">
    <source>
        <dbReference type="PROSITE" id="PS51186"/>
    </source>
</evidence>
<dbReference type="Gene3D" id="3.40.630.30">
    <property type="match status" value="1"/>
</dbReference>